<evidence type="ECO:0000256" key="5">
    <source>
        <dbReference type="ARBA" id="ARBA00023002"/>
    </source>
</evidence>
<keyword evidence="8" id="KW-1185">Reference proteome</keyword>
<organism evidence="7 8">
    <name type="scientific">Schizophyllum amplum</name>
    <dbReference type="NCBI Taxonomy" id="97359"/>
    <lineage>
        <taxon>Eukaryota</taxon>
        <taxon>Fungi</taxon>
        <taxon>Dikarya</taxon>
        <taxon>Basidiomycota</taxon>
        <taxon>Agaricomycotina</taxon>
        <taxon>Agaricomycetes</taxon>
        <taxon>Agaricomycetidae</taxon>
        <taxon>Agaricales</taxon>
        <taxon>Schizophyllaceae</taxon>
        <taxon>Schizophyllum</taxon>
    </lineage>
</organism>
<comment type="caution">
    <text evidence="7">The sequence shown here is derived from an EMBL/GenBank/DDBJ whole genome shotgun (WGS) entry which is preliminary data.</text>
</comment>
<dbReference type="GO" id="GO:0016491">
    <property type="term" value="F:oxidoreductase activity"/>
    <property type="evidence" value="ECO:0007669"/>
    <property type="project" value="UniProtKB-KW"/>
</dbReference>
<evidence type="ECO:0000313" key="8">
    <source>
        <dbReference type="Proteomes" id="UP000320762"/>
    </source>
</evidence>
<evidence type="ECO:0000256" key="3">
    <source>
        <dbReference type="ARBA" id="ARBA00009734"/>
    </source>
</evidence>
<dbReference type="OrthoDB" id="59229at2759"/>
<sequence length="169" mass="18450">MMQTRFYSLFSGFKKTVPELTIFHNPSSPPSNSALKLLQEAVSRPYPPTQPTRGPLHFDLEVVQGPPTQDQLRSILSYVAPGGRTAPGSVFLSAHPSAESEKPAEVEEIAPLATQNPNALKWPIVVDWAAGRASVGSVDGVKNMLEELRKVRDGEAPAPEEYKPKGWFS</sequence>
<dbReference type="Proteomes" id="UP000320762">
    <property type="component" value="Unassembled WGS sequence"/>
</dbReference>
<dbReference type="InterPro" id="IPR012882">
    <property type="entry name" value="Fmp46"/>
</dbReference>
<dbReference type="Pfam" id="PF07955">
    <property type="entry name" value="DUF1687"/>
    <property type="match status" value="1"/>
</dbReference>
<evidence type="ECO:0000256" key="1">
    <source>
        <dbReference type="ARBA" id="ARBA00002963"/>
    </source>
</evidence>
<comment type="function">
    <text evidence="1">Putative mitochondrial redox protein which could be involved in the reduction of small toxic molecules.</text>
</comment>
<evidence type="ECO:0000256" key="6">
    <source>
        <dbReference type="ARBA" id="ARBA00023128"/>
    </source>
</evidence>
<gene>
    <name evidence="7" type="ORF">BD626DRAFT_634162</name>
</gene>
<dbReference type="PANTHER" id="PTHR28071">
    <property type="entry name" value="REDOX PROTEIN FMP46, MITOCHONDRIAL-RELATED"/>
    <property type="match status" value="1"/>
</dbReference>
<dbReference type="InterPro" id="IPR036249">
    <property type="entry name" value="Thioredoxin-like_sf"/>
</dbReference>
<reference evidence="7 8" key="1">
    <citation type="journal article" date="2019" name="New Phytol.">
        <title>Comparative genomics reveals unique wood-decay strategies and fruiting body development in the Schizophyllaceae.</title>
        <authorList>
            <person name="Almasi E."/>
            <person name="Sahu N."/>
            <person name="Krizsan K."/>
            <person name="Balint B."/>
            <person name="Kovacs G.M."/>
            <person name="Kiss B."/>
            <person name="Cseklye J."/>
            <person name="Drula E."/>
            <person name="Henrissat B."/>
            <person name="Nagy I."/>
            <person name="Chovatia M."/>
            <person name="Adam C."/>
            <person name="LaButti K."/>
            <person name="Lipzen A."/>
            <person name="Riley R."/>
            <person name="Grigoriev I.V."/>
            <person name="Nagy L.G."/>
        </authorList>
    </citation>
    <scope>NUCLEOTIDE SEQUENCE [LARGE SCALE GENOMIC DNA]</scope>
    <source>
        <strain evidence="7 8">NL-1724</strain>
    </source>
</reference>
<accession>A0A550C0H3</accession>
<keyword evidence="6" id="KW-0496">Mitochondrion</keyword>
<dbReference type="AlphaFoldDB" id="A0A550C0H3"/>
<comment type="similarity">
    <text evidence="3">Belongs to the FMP46 family.</text>
</comment>
<evidence type="ECO:0000313" key="7">
    <source>
        <dbReference type="EMBL" id="TRM58283.1"/>
    </source>
</evidence>
<dbReference type="Gene3D" id="3.40.30.10">
    <property type="entry name" value="Glutaredoxin"/>
    <property type="match status" value="1"/>
</dbReference>
<dbReference type="EMBL" id="VDMD01000037">
    <property type="protein sequence ID" value="TRM58283.1"/>
    <property type="molecule type" value="Genomic_DNA"/>
</dbReference>
<name>A0A550C0H3_9AGAR</name>
<proteinExistence type="inferred from homology"/>
<keyword evidence="5" id="KW-0560">Oxidoreductase</keyword>
<evidence type="ECO:0000256" key="2">
    <source>
        <dbReference type="ARBA" id="ARBA00004173"/>
    </source>
</evidence>
<protein>
    <submittedName>
        <fullName evidence="7">Thioredoxin-like protein</fullName>
    </submittedName>
</protein>
<evidence type="ECO:0000256" key="4">
    <source>
        <dbReference type="ARBA" id="ARBA00022946"/>
    </source>
</evidence>
<dbReference type="PANTHER" id="PTHR28071:SF1">
    <property type="entry name" value="REDOX PROTEIN FMP46, MITOCHONDRIAL-RELATED"/>
    <property type="match status" value="1"/>
</dbReference>
<dbReference type="GO" id="GO:0005739">
    <property type="term" value="C:mitochondrion"/>
    <property type="evidence" value="ECO:0007669"/>
    <property type="project" value="UniProtKB-SubCell"/>
</dbReference>
<comment type="subcellular location">
    <subcellularLocation>
        <location evidence="2">Mitochondrion</location>
    </subcellularLocation>
</comment>
<dbReference type="SUPFAM" id="SSF52833">
    <property type="entry name" value="Thioredoxin-like"/>
    <property type="match status" value="1"/>
</dbReference>
<keyword evidence="4" id="KW-0809">Transit peptide</keyword>